<keyword evidence="1" id="KW-0040">ANK repeat</keyword>
<gene>
    <name evidence="2" type="ORF">COHA_000768</name>
</gene>
<dbReference type="PROSITE" id="PS50088">
    <property type="entry name" value="ANK_REPEAT"/>
    <property type="match status" value="1"/>
</dbReference>
<keyword evidence="3" id="KW-1185">Reference proteome</keyword>
<comment type="caution">
    <text evidence="2">The sequence shown here is derived from an EMBL/GenBank/DDBJ whole genome shotgun (WGS) entry which is preliminary data.</text>
</comment>
<accession>A0AAD5E2N7</accession>
<organism evidence="2 3">
    <name type="scientific">Chlorella ohadii</name>
    <dbReference type="NCBI Taxonomy" id="2649997"/>
    <lineage>
        <taxon>Eukaryota</taxon>
        <taxon>Viridiplantae</taxon>
        <taxon>Chlorophyta</taxon>
        <taxon>core chlorophytes</taxon>
        <taxon>Trebouxiophyceae</taxon>
        <taxon>Chlorellales</taxon>
        <taxon>Chlorellaceae</taxon>
        <taxon>Chlorella clade</taxon>
        <taxon>Chlorella</taxon>
    </lineage>
</organism>
<dbReference type="AlphaFoldDB" id="A0AAD5E2N7"/>
<sequence>MPSSRRGGPPGPDPHLLFTALLTRNCSWAAQLLLSSQAQQLSHEGPAGFTTLHAAVVGGCTGQLLALVAAGADLNGVLAASVAATSLLSEPPDSPAGQLAEFLDSRGGARLDWRRIGSALSEGNTPLAVAAGMLDKEAVRQLLALGADPNAGPEGALAAVPVATVAVPGWGWASAGPAGTAAAAAAAAEPDPAASRIMAMLLAAGADCLRVPGGQRGGSSLLARYADTARSASHQQAADLLLAHLEQQRAAGALELSGHDRAAQLLLASALRGHRPLLDHALAYLERTLGGRPLGYHANRSLTAVLFALARSSDAAVAGPLRRLLGSTLVLDLAARDDSGCTLLAVAAGSPAAATAVPLLHMAGTPLTADALMQHVQELAPAAVKVLLTCGRPAVDTSKPDLVVQGKHGFSCPIHRALNAADQLLQDLPATRAGRAEARRAEACAMHVVEALMAAGCRPTIYEGVSTRLLEGLGLPAEPRRLDPFDVHANLPER</sequence>
<name>A0AAD5E2N7_9CHLO</name>
<evidence type="ECO:0000313" key="2">
    <source>
        <dbReference type="EMBL" id="KAI7845654.1"/>
    </source>
</evidence>
<dbReference type="InterPro" id="IPR002110">
    <property type="entry name" value="Ankyrin_rpt"/>
</dbReference>
<protein>
    <submittedName>
        <fullName evidence="2">Uncharacterized protein</fullName>
    </submittedName>
</protein>
<reference evidence="2" key="1">
    <citation type="submission" date="2020-11" db="EMBL/GenBank/DDBJ databases">
        <title>Chlorella ohadii genome sequencing and assembly.</title>
        <authorList>
            <person name="Murik O."/>
            <person name="Treves H."/>
            <person name="Kedem I."/>
            <person name="Shotland Y."/>
            <person name="Kaplan A."/>
        </authorList>
    </citation>
    <scope>NUCLEOTIDE SEQUENCE</scope>
    <source>
        <strain evidence="2">1</strain>
    </source>
</reference>
<evidence type="ECO:0000256" key="1">
    <source>
        <dbReference type="PROSITE-ProRule" id="PRU00023"/>
    </source>
</evidence>
<dbReference type="InterPro" id="IPR036770">
    <property type="entry name" value="Ankyrin_rpt-contain_sf"/>
</dbReference>
<dbReference type="EMBL" id="JADXDR010000014">
    <property type="protein sequence ID" value="KAI7845654.1"/>
    <property type="molecule type" value="Genomic_DNA"/>
</dbReference>
<dbReference type="SMART" id="SM00248">
    <property type="entry name" value="ANK"/>
    <property type="match status" value="2"/>
</dbReference>
<dbReference type="SUPFAM" id="SSF48403">
    <property type="entry name" value="Ankyrin repeat"/>
    <property type="match status" value="1"/>
</dbReference>
<feature type="repeat" description="ANK" evidence="1">
    <location>
        <begin position="122"/>
        <end position="154"/>
    </location>
</feature>
<dbReference type="Gene3D" id="1.25.40.20">
    <property type="entry name" value="Ankyrin repeat-containing domain"/>
    <property type="match status" value="1"/>
</dbReference>
<dbReference type="Proteomes" id="UP001205105">
    <property type="component" value="Unassembled WGS sequence"/>
</dbReference>
<dbReference type="PROSITE" id="PS50297">
    <property type="entry name" value="ANK_REP_REGION"/>
    <property type="match status" value="1"/>
</dbReference>
<proteinExistence type="predicted"/>
<evidence type="ECO:0000313" key="3">
    <source>
        <dbReference type="Proteomes" id="UP001205105"/>
    </source>
</evidence>